<keyword evidence="3" id="KW-0645">Protease</keyword>
<evidence type="ECO:0000256" key="7">
    <source>
        <dbReference type="SAM" id="Phobius"/>
    </source>
</evidence>
<feature type="transmembrane region" description="Helical" evidence="7">
    <location>
        <begin position="1055"/>
        <end position="1077"/>
    </location>
</feature>
<keyword evidence="2" id="KW-0964">Secreted</keyword>
<dbReference type="Gene3D" id="2.150.10.10">
    <property type="entry name" value="Serralysin-like metalloprotease, C-terminal"/>
    <property type="match status" value="3"/>
</dbReference>
<reference evidence="10" key="2">
    <citation type="submission" date="2017-11" db="EMBL/GenBank/DDBJ databases">
        <title>PacBio sequencing of new strain of the secondary endosymbiont Candidatus Hamiltonella defensa.</title>
        <authorList>
            <person name="Strand M.R."/>
            <person name="Oliver K."/>
        </authorList>
    </citation>
    <scope>NUCLEOTIDE SEQUENCE [LARGE SCALE GENOMIC DNA]</scope>
    <source>
        <strain evidence="10">A2C</strain>
    </source>
</reference>
<feature type="domain" description="Peptidase C58 YopT-type" evidence="8">
    <location>
        <begin position="198"/>
        <end position="264"/>
    </location>
</feature>
<name>A0A2D3T744_9ENTR</name>
<dbReference type="Pfam" id="PF00353">
    <property type="entry name" value="HemolysinCabind"/>
    <property type="match status" value="3"/>
</dbReference>
<evidence type="ECO:0000313" key="10">
    <source>
        <dbReference type="Proteomes" id="UP000230008"/>
    </source>
</evidence>
<dbReference type="CDD" id="cd20494">
    <property type="entry name" value="C58_RtxA"/>
    <property type="match status" value="1"/>
</dbReference>
<dbReference type="EMBL" id="CP017606">
    <property type="protein sequence ID" value="ATW29630.1"/>
    <property type="molecule type" value="Genomic_DNA"/>
</dbReference>
<dbReference type="InterPro" id="IPR006473">
    <property type="entry name" value="Peptidase_C58_Yopt"/>
</dbReference>
<evidence type="ECO:0000256" key="6">
    <source>
        <dbReference type="ARBA" id="ARBA00022837"/>
    </source>
</evidence>
<dbReference type="Pfam" id="PF03543">
    <property type="entry name" value="Peptidase_C58"/>
    <property type="match status" value="1"/>
</dbReference>
<keyword evidence="6" id="KW-0106">Calcium</keyword>
<accession>A0A2D3T744</accession>
<feature type="transmembrane region" description="Helical" evidence="7">
    <location>
        <begin position="1020"/>
        <end position="1043"/>
    </location>
</feature>
<keyword evidence="7" id="KW-1133">Transmembrane helix</keyword>
<comment type="subcellular location">
    <subcellularLocation>
        <location evidence="1">Secreted</location>
    </subcellularLocation>
</comment>
<keyword evidence="7" id="KW-0472">Membrane</keyword>
<evidence type="ECO:0000259" key="8">
    <source>
        <dbReference type="Pfam" id="PF03543"/>
    </source>
</evidence>
<keyword evidence="5" id="KW-0788">Thiol protease</keyword>
<dbReference type="GO" id="GO:0006508">
    <property type="term" value="P:proteolysis"/>
    <property type="evidence" value="ECO:0007669"/>
    <property type="project" value="UniProtKB-KW"/>
</dbReference>
<evidence type="ECO:0000256" key="4">
    <source>
        <dbReference type="ARBA" id="ARBA00022801"/>
    </source>
</evidence>
<protein>
    <recommendedName>
        <fullName evidence="8">Peptidase C58 YopT-type domain-containing protein</fullName>
    </recommendedName>
</protein>
<dbReference type="InterPro" id="IPR011049">
    <property type="entry name" value="Serralysin-like_metalloprot_C"/>
</dbReference>
<dbReference type="InterPro" id="IPR018511">
    <property type="entry name" value="Hemolysin-typ_Ca-bd_CS"/>
</dbReference>
<dbReference type="InterPro" id="IPR001343">
    <property type="entry name" value="Hemolysn_Ca-bd"/>
</dbReference>
<dbReference type="RefSeq" id="WP_100103148.1">
    <property type="nucleotide sequence ID" value="NZ_CAWNMT010000001.1"/>
</dbReference>
<dbReference type="GO" id="GO:0004197">
    <property type="term" value="F:cysteine-type endopeptidase activity"/>
    <property type="evidence" value="ECO:0007669"/>
    <property type="project" value="InterPro"/>
</dbReference>
<gene>
    <name evidence="9" type="ORF">BJP41_03860</name>
</gene>
<evidence type="ECO:0000256" key="1">
    <source>
        <dbReference type="ARBA" id="ARBA00004613"/>
    </source>
</evidence>
<dbReference type="GO" id="GO:0005576">
    <property type="term" value="C:extracellular region"/>
    <property type="evidence" value="ECO:0007669"/>
    <property type="project" value="UniProtKB-SubCell"/>
</dbReference>
<reference evidence="10" key="1">
    <citation type="submission" date="2016-10" db="EMBL/GenBank/DDBJ databases">
        <authorList>
            <person name="Chevignon G."/>
        </authorList>
    </citation>
    <scope>NUCLEOTIDE SEQUENCE [LARGE SCALE GENOMIC DNA]</scope>
    <source>
        <strain evidence="10">A2C</strain>
    </source>
</reference>
<evidence type="ECO:0000256" key="3">
    <source>
        <dbReference type="ARBA" id="ARBA00022670"/>
    </source>
</evidence>
<dbReference type="Proteomes" id="UP000230008">
    <property type="component" value="Chromosome"/>
</dbReference>
<evidence type="ECO:0000256" key="5">
    <source>
        <dbReference type="ARBA" id="ARBA00022807"/>
    </source>
</evidence>
<dbReference type="PRINTS" id="PR00313">
    <property type="entry name" value="CABNDNGRPT"/>
</dbReference>
<dbReference type="InterPro" id="IPR050557">
    <property type="entry name" value="RTX_toxin/Mannuronan_C5-epim"/>
</dbReference>
<sequence>MPQKYSTTFIPPSHFFTFNQYDYFGIKTRDRIDLIKQLSPYYENKGLCLALSIRYLIEERHHPMRGGKNYLFWLKNLVNSETDAALTTKDVEDINAVQKKILNHYRRQHLSTELKKLVALNSSQEMEIAARELKKELKSPTDSTSSQRNKDLRNYTQDLFIQARQEYADSVEASGLKFDIQQTNMITHLSSRIKISYVDFLHQLKDLNENKYYLLCIGQHAMAVSFIQKDNKHYWTFFDPNIGAFSFEHYEQWHYFMSHTLFYSVIPGTEKRRYDFSDLKNIKNATIVYTPFVSRNNDNDIDKTPWRKIFDYQEHYLILSLFNLYKQNKKFRLSEGIEAQITGYIQDRKRKKIHQIELKIFYQNTEKKLILPFHSWNEIRQLMNKRIDSRGQLILNDDLIQGPFTDVQLISDLTPADTLSGRVRQAITLISKIAEGRLAYDFIEQDGGMHQLFKGFFQNDQNGLDKYTLMSVIFNIKENQQWMSQAKKLLMMESLHGKLTQVTDQQALEICSQANILKNRHTLDLISLLFKENHPDFSLHAIAQTVYVFNGYQDSHRDAHALGLLWMKNQMRAQGEADFFSNAISTHTFLNHQKSDIPLNQEDEHRLSAFNEKFSSLRQKIEKNDPHFFQTNDALTVELPQKKGFYWILSDKHLLGFTIKEEKLTLYDPNFGEIIQQKKTSPHRLTRFLKAYLDFKVDGHQTRGELYGFTQFEGHYRFTIKEAHLDRLTPSTKTELDHFNTFMAGYTAEKKWIEKLPEVTMEGLSFAPALMDKMGGMKKNRTLSSRDFKQTEFSFSELQFHAQKLTSYFSETEISDPHFKTAIDILRKKSQGSSQEDFLMGGNMEDKMDATALKALLARESFQSSSDGVKKTSLLKTLSSPHHAKIMTRLHHSMQFYAYWLAFREWIKVSELLHNTHLTEEQRTHFNEQLTLIKAALSANMLTDLAGRGLHQWGTHLNKMSQHLMSYSHIKKIQFDIGRLLTRYGEPVLQMFNAGFDIYDVVNALKALSDTADRDRRQDLIVQASLSGAGAMLSISVGMAYLIAATTASATAAALAAFAGPIGLGAGVVLLAASQLYTGFRQLEDLQKQIQLTTTEKWQNMGRALLGLDISPPVKERYDKTITRDRVRAYYDEKLCKQAEALFDQPAWSDIAEYYYSAGDFTLTKRFFKKIIRIKNRLHVPIHNLGSYDVVTTLEEDIYPDEVESRLNAYFSVQNIPKNELESADSEHYYFEASPLHAINDTMDATALPGQSDHPLQNATLFKIGRGSEKGPLTTLFHLGDGNDKAIGQAERKNIFKGGEGSKHYTGGHEADVFYLFTATAPEAPSYFDGGKGEDMLIAEHDLKGTGYQGYSINLQKNEVRYVRINHKENVRPFPVNLKEIGKIIVKEIEEIIRVNHNHKEEGPLLANLKEIEHIHGHMNTPDYLVGNEKNNILNGLGGRDEIWGYEGNDTLILEQGIANGGAGIDHTIILKNTQSDPVRVSLDDDGEEALSVITFQYRYEEIKDVTLHLNHDGQYDLQILLKAEERQDTTVIIKNAYQFEGAEKNQLLSSSAYIFNTSDGISLFAQFPEVIQKNVQGQFPFIPRFQAQYTTLLDATHQDYFKTQAPDNIRLSLNKSAGGDFVSVGKDTLRLNLNTQLVLNDTPFDDILNGDRQDNVLISSRGNDKLRGGKGQDIYQIQMKDSTQTERTVSIDNKDDQAEPEVDLLMLPFKIEDLKIETSGQHVILSPSNEPQKNLRIKLLDFIRDRAYRHLMLMDVEQQLFDISLNQENRPYFFHPQSHLNATENADFLRIYGGDVLADNTLDAKEGNDNIFDDSDRLHTLRGGEGDDTIIAPKGNKKLFGDAGHDQLFSGQGDDELSGGKGNDHLSGGKGDDIYFIHRQDDRTYIEDSGGTDEIVLMGMDLKDLRVVKKDEDMYLFSAQEEAQTPFSIKIKKGASSSEHKIEHLFVNGQVALIEEIASWDANEKQAFIDQHNHAFLFQGGPFTGLGGVF</sequence>
<keyword evidence="4" id="KW-0378">Hydrolase</keyword>
<dbReference type="PANTHER" id="PTHR38340:SF1">
    <property type="entry name" value="S-LAYER PROTEIN"/>
    <property type="match status" value="1"/>
</dbReference>
<organism evidence="9 10">
    <name type="scientific">Candidatus Williamhamiltonella defendens</name>
    <dbReference type="NCBI Taxonomy" id="138072"/>
    <lineage>
        <taxon>Bacteria</taxon>
        <taxon>Pseudomonadati</taxon>
        <taxon>Pseudomonadota</taxon>
        <taxon>Gammaproteobacteria</taxon>
        <taxon>Enterobacterales</taxon>
        <taxon>Enterobacteriaceae</taxon>
        <taxon>aphid secondary symbionts</taxon>
        <taxon>Candidatus Williamhamiltonella</taxon>
    </lineage>
</organism>
<proteinExistence type="predicted"/>
<keyword evidence="7" id="KW-0812">Transmembrane</keyword>
<evidence type="ECO:0000313" key="9">
    <source>
        <dbReference type="EMBL" id="ATW29630.1"/>
    </source>
</evidence>
<dbReference type="SUPFAM" id="SSF51120">
    <property type="entry name" value="beta-Roll"/>
    <property type="match status" value="3"/>
</dbReference>
<dbReference type="PANTHER" id="PTHR38340">
    <property type="entry name" value="S-LAYER PROTEIN"/>
    <property type="match status" value="1"/>
</dbReference>
<dbReference type="PROSITE" id="PS00330">
    <property type="entry name" value="HEMOLYSIN_CALCIUM"/>
    <property type="match status" value="2"/>
</dbReference>
<evidence type="ECO:0000256" key="2">
    <source>
        <dbReference type="ARBA" id="ARBA00022525"/>
    </source>
</evidence>
<dbReference type="GO" id="GO:0005509">
    <property type="term" value="F:calcium ion binding"/>
    <property type="evidence" value="ECO:0007669"/>
    <property type="project" value="InterPro"/>
</dbReference>